<evidence type="ECO:0000256" key="10">
    <source>
        <dbReference type="ARBA" id="ARBA00023268"/>
    </source>
</evidence>
<keyword evidence="7 11" id="KW-0560">Oxidoreductase</keyword>
<reference evidence="14 15" key="1">
    <citation type="submission" date="2014-07" db="EMBL/GenBank/DDBJ databases">
        <title>Genome Sequence of Rhodococcus opacus Strain R7, a Biodegrader of Mono- and Polycyclic Aromatic Hydrocarbons.</title>
        <authorList>
            <person name="Di Gennaro P."/>
            <person name="Zampolli J."/>
            <person name="Presti I."/>
            <person name="Cappelletti M."/>
            <person name="D'Ursi P."/>
            <person name="Orro A."/>
            <person name="Mezzelani A."/>
            <person name="Milanesi L."/>
        </authorList>
    </citation>
    <scope>NUCLEOTIDE SEQUENCE [LARGE SCALE GENOMIC DNA]</scope>
    <source>
        <strain evidence="14 15">R7</strain>
    </source>
</reference>
<dbReference type="InterPro" id="IPR020630">
    <property type="entry name" value="THF_DH/CycHdrlase_cat_dom"/>
</dbReference>
<dbReference type="Pfam" id="PF02882">
    <property type="entry name" value="THF_DHG_CYH_C"/>
    <property type="match status" value="1"/>
</dbReference>
<dbReference type="PANTHER" id="PTHR48099">
    <property type="entry name" value="C-1-TETRAHYDROFOLATE SYNTHASE, CYTOPLASMIC-RELATED"/>
    <property type="match status" value="1"/>
</dbReference>
<dbReference type="GO" id="GO:0009086">
    <property type="term" value="P:methionine biosynthetic process"/>
    <property type="evidence" value="ECO:0007669"/>
    <property type="project" value="UniProtKB-KW"/>
</dbReference>
<dbReference type="InterPro" id="IPR036291">
    <property type="entry name" value="NAD(P)-bd_dom_sf"/>
</dbReference>
<dbReference type="InterPro" id="IPR046346">
    <property type="entry name" value="Aminoacid_DH-like_N_sf"/>
</dbReference>
<dbReference type="GO" id="GO:0035999">
    <property type="term" value="P:tetrahydrofolate interconversion"/>
    <property type="evidence" value="ECO:0007669"/>
    <property type="project" value="UniProtKB-UniRule"/>
</dbReference>
<dbReference type="GO" id="GO:0006164">
    <property type="term" value="P:purine nucleotide biosynthetic process"/>
    <property type="evidence" value="ECO:0007669"/>
    <property type="project" value="UniProtKB-KW"/>
</dbReference>
<comment type="pathway">
    <text evidence="1 11">One-carbon metabolism; tetrahydrofolate interconversion.</text>
</comment>
<dbReference type="GO" id="GO:0004488">
    <property type="term" value="F:methylenetetrahydrofolate dehydrogenase (NADP+) activity"/>
    <property type="evidence" value="ECO:0007669"/>
    <property type="project" value="UniProtKB-UniRule"/>
</dbReference>
<evidence type="ECO:0000256" key="11">
    <source>
        <dbReference type="HAMAP-Rule" id="MF_01576"/>
    </source>
</evidence>
<dbReference type="GO" id="GO:0004477">
    <property type="term" value="F:methenyltetrahydrofolate cyclohydrolase activity"/>
    <property type="evidence" value="ECO:0007669"/>
    <property type="project" value="UniProtKB-UniRule"/>
</dbReference>
<dbReference type="EC" id="1.5.1.5" evidence="11"/>
<dbReference type="GO" id="GO:0005829">
    <property type="term" value="C:cytosol"/>
    <property type="evidence" value="ECO:0007669"/>
    <property type="project" value="TreeGrafter"/>
</dbReference>
<dbReference type="Gene3D" id="3.40.50.720">
    <property type="entry name" value="NAD(P)-binding Rossmann-like Domain"/>
    <property type="match status" value="1"/>
</dbReference>
<dbReference type="UniPathway" id="UPA00193"/>
<dbReference type="InterPro" id="IPR000672">
    <property type="entry name" value="THF_DH/CycHdrlase"/>
</dbReference>
<dbReference type="EC" id="3.5.4.9" evidence="11"/>
<keyword evidence="3 11" id="KW-0028">Amino-acid biosynthesis</keyword>
<evidence type="ECO:0000259" key="13">
    <source>
        <dbReference type="Pfam" id="PF02882"/>
    </source>
</evidence>
<accession>A0A076EVG1</accession>
<dbReference type="PRINTS" id="PR00085">
    <property type="entry name" value="THFDHDRGNASE"/>
</dbReference>
<dbReference type="InterPro" id="IPR020631">
    <property type="entry name" value="THF_DH/CycHdrlase_NAD-bd_dom"/>
</dbReference>
<gene>
    <name evidence="11" type="primary">folD</name>
    <name evidence="14" type="ORF">EP51_33890</name>
</gene>
<evidence type="ECO:0000256" key="4">
    <source>
        <dbReference type="ARBA" id="ARBA00022755"/>
    </source>
</evidence>
<feature type="domain" description="Tetrahydrofolate dehydrogenase/cyclohydrolase NAD(P)-binding" evidence="13">
    <location>
        <begin position="138"/>
        <end position="280"/>
    </location>
</feature>
<keyword evidence="2 11" id="KW-0554">One-carbon metabolism</keyword>
<dbReference type="RefSeq" id="WP_128641657.1">
    <property type="nucleotide sequence ID" value="NZ_CP008947.1"/>
</dbReference>
<feature type="domain" description="Tetrahydrofolate dehydrogenase/cyclohydrolase catalytic" evidence="12">
    <location>
        <begin position="6"/>
        <end position="119"/>
    </location>
</feature>
<dbReference type="AlphaFoldDB" id="A0A076EVG1"/>
<name>A0A076EVG1_RHOOP</name>
<dbReference type="EMBL" id="CP008947">
    <property type="protein sequence ID" value="AII09368.1"/>
    <property type="molecule type" value="Genomic_DNA"/>
</dbReference>
<dbReference type="GO" id="GO:0000105">
    <property type="term" value="P:L-histidine biosynthetic process"/>
    <property type="evidence" value="ECO:0007669"/>
    <property type="project" value="UniProtKB-KW"/>
</dbReference>
<keyword evidence="5 11" id="KW-0378">Hydrolase</keyword>
<organism evidence="14 15">
    <name type="scientific">Rhodococcus opacus</name>
    <name type="common">Nocardia opaca</name>
    <dbReference type="NCBI Taxonomy" id="37919"/>
    <lineage>
        <taxon>Bacteria</taxon>
        <taxon>Bacillati</taxon>
        <taxon>Actinomycetota</taxon>
        <taxon>Actinomycetes</taxon>
        <taxon>Mycobacteriales</taxon>
        <taxon>Nocardiaceae</taxon>
        <taxon>Rhodococcus</taxon>
    </lineage>
</organism>
<comment type="catalytic activity">
    <reaction evidence="11">
        <text>(6R)-5,10-methylene-5,6,7,8-tetrahydrofolate + NADP(+) = (6R)-5,10-methenyltetrahydrofolate + NADPH</text>
        <dbReference type="Rhea" id="RHEA:22812"/>
        <dbReference type="ChEBI" id="CHEBI:15636"/>
        <dbReference type="ChEBI" id="CHEBI:57455"/>
        <dbReference type="ChEBI" id="CHEBI:57783"/>
        <dbReference type="ChEBI" id="CHEBI:58349"/>
        <dbReference type="EC" id="1.5.1.5"/>
    </reaction>
</comment>
<dbReference type="Proteomes" id="UP000028488">
    <property type="component" value="Chromosome"/>
</dbReference>
<dbReference type="eggNOG" id="COG0190">
    <property type="taxonomic scope" value="Bacteria"/>
</dbReference>
<keyword evidence="4 11" id="KW-0658">Purine biosynthesis</keyword>
<evidence type="ECO:0000259" key="12">
    <source>
        <dbReference type="Pfam" id="PF00763"/>
    </source>
</evidence>
<dbReference type="HAMAP" id="MF_01576">
    <property type="entry name" value="THF_DHG_CYH"/>
    <property type="match status" value="1"/>
</dbReference>
<dbReference type="Gene3D" id="3.40.50.10860">
    <property type="entry name" value="Leucine Dehydrogenase, chain A, domain 1"/>
    <property type="match status" value="1"/>
</dbReference>
<dbReference type="PANTHER" id="PTHR48099:SF5">
    <property type="entry name" value="C-1-TETRAHYDROFOLATE SYNTHASE, CYTOPLASMIC"/>
    <property type="match status" value="1"/>
</dbReference>
<keyword evidence="6 11" id="KW-0521">NADP</keyword>
<evidence type="ECO:0000256" key="7">
    <source>
        <dbReference type="ARBA" id="ARBA00023002"/>
    </source>
</evidence>
<dbReference type="Pfam" id="PF00763">
    <property type="entry name" value="THF_DHG_CYH"/>
    <property type="match status" value="1"/>
</dbReference>
<proteinExistence type="inferred from homology"/>
<evidence type="ECO:0000256" key="6">
    <source>
        <dbReference type="ARBA" id="ARBA00022857"/>
    </source>
</evidence>
<comment type="function">
    <text evidence="11">Catalyzes the oxidation of 5,10-methylenetetrahydrofolate to 5,10-methenyltetrahydrofolate and then the hydrolysis of 5,10-methenyltetrahydrofolate to 10-formyltetrahydrofolate.</text>
</comment>
<feature type="binding site" evidence="11">
    <location>
        <begin position="164"/>
        <end position="166"/>
    </location>
    <ligand>
        <name>NADP(+)</name>
        <dbReference type="ChEBI" id="CHEBI:58349"/>
    </ligand>
</feature>
<sequence length="297" mass="29943">MTRSLGGAELATSIRNDASVAAAALAEIGVRPKLAVVQATDDESTAWYVRSIASAAKRTGILCDIVDLGAVASTEQIRSTLVELGHDPDVHGIILQTPLPDGTDLDALREAINPAKDVDGANPVSLGRLVARLPAFAPATAQAVIALLDHHGISPHGRTAAVVGRSTVVGSPVAHLLVQRNATVTVCHRHTTDLAAGTRDADILVVAVGIPGLITADHVADGSVVIDVGTTATADGQLLGDVDAAAVDGRAGALTPVPGGVGPVTTALLLNHTVDAAATQYAQTRSDSLLAGARSSA</sequence>
<evidence type="ECO:0000256" key="2">
    <source>
        <dbReference type="ARBA" id="ARBA00022563"/>
    </source>
</evidence>
<evidence type="ECO:0000256" key="5">
    <source>
        <dbReference type="ARBA" id="ARBA00022801"/>
    </source>
</evidence>
<keyword evidence="8 11" id="KW-0368">Histidine biosynthesis</keyword>
<evidence type="ECO:0000256" key="1">
    <source>
        <dbReference type="ARBA" id="ARBA00004777"/>
    </source>
</evidence>
<evidence type="ECO:0000256" key="3">
    <source>
        <dbReference type="ARBA" id="ARBA00022605"/>
    </source>
</evidence>
<comment type="catalytic activity">
    <reaction evidence="11">
        <text>(6R)-5,10-methenyltetrahydrofolate + H2O = (6R)-10-formyltetrahydrofolate + H(+)</text>
        <dbReference type="Rhea" id="RHEA:23700"/>
        <dbReference type="ChEBI" id="CHEBI:15377"/>
        <dbReference type="ChEBI" id="CHEBI:15378"/>
        <dbReference type="ChEBI" id="CHEBI:57455"/>
        <dbReference type="ChEBI" id="CHEBI:195366"/>
        <dbReference type="EC" id="3.5.4.9"/>
    </reaction>
</comment>
<keyword evidence="9 11" id="KW-0486">Methionine biosynthesis</keyword>
<protein>
    <recommendedName>
        <fullName evidence="11">Bifunctional protein FolD</fullName>
    </recommendedName>
    <domain>
        <recommendedName>
            <fullName evidence="11">Methylenetetrahydrofolate dehydrogenase</fullName>
            <ecNumber evidence="11">1.5.1.5</ecNumber>
        </recommendedName>
    </domain>
    <domain>
        <recommendedName>
            <fullName evidence="11">Methenyltetrahydrofolate cyclohydrolase</fullName>
            <ecNumber evidence="11">3.5.4.9</ecNumber>
        </recommendedName>
    </domain>
</protein>
<evidence type="ECO:0000313" key="14">
    <source>
        <dbReference type="EMBL" id="AII09368.1"/>
    </source>
</evidence>
<dbReference type="CDD" id="cd01080">
    <property type="entry name" value="NAD_bind_m-THF_DH_Cyclohyd"/>
    <property type="match status" value="1"/>
</dbReference>
<keyword evidence="10 11" id="KW-0511">Multifunctional enzyme</keyword>
<feature type="binding site" evidence="11">
    <location>
        <position position="230"/>
    </location>
    <ligand>
        <name>NADP(+)</name>
        <dbReference type="ChEBI" id="CHEBI:58349"/>
    </ligand>
</feature>
<evidence type="ECO:0000256" key="9">
    <source>
        <dbReference type="ARBA" id="ARBA00023167"/>
    </source>
</evidence>
<dbReference type="SUPFAM" id="SSF51735">
    <property type="entry name" value="NAD(P)-binding Rossmann-fold domains"/>
    <property type="match status" value="1"/>
</dbReference>
<comment type="subunit">
    <text evidence="11">Homodimer.</text>
</comment>
<evidence type="ECO:0000256" key="8">
    <source>
        <dbReference type="ARBA" id="ARBA00023102"/>
    </source>
</evidence>
<comment type="similarity">
    <text evidence="11">Belongs to the tetrahydrofolate dehydrogenase/cyclohydrolase family.</text>
</comment>
<comment type="caution">
    <text evidence="11">Lacks conserved residue(s) required for the propagation of feature annotation.</text>
</comment>
<dbReference type="SUPFAM" id="SSF53223">
    <property type="entry name" value="Aminoacid dehydrogenase-like, N-terminal domain"/>
    <property type="match status" value="1"/>
</dbReference>
<evidence type="ECO:0000313" key="15">
    <source>
        <dbReference type="Proteomes" id="UP000028488"/>
    </source>
</evidence>